<feature type="region of interest" description="Disordered" evidence="5">
    <location>
        <begin position="557"/>
        <end position="577"/>
    </location>
</feature>
<dbReference type="Pfam" id="PF16326">
    <property type="entry name" value="ABC_tran_CTD"/>
    <property type="match status" value="1"/>
</dbReference>
<dbReference type="InterPro" id="IPR051309">
    <property type="entry name" value="ABCF_ATPase"/>
</dbReference>
<dbReference type="GO" id="GO:0005524">
    <property type="term" value="F:ATP binding"/>
    <property type="evidence" value="ECO:0007669"/>
    <property type="project" value="UniProtKB-KW"/>
</dbReference>
<dbReference type="InterPro" id="IPR003593">
    <property type="entry name" value="AAA+_ATPase"/>
</dbReference>
<evidence type="ECO:0000259" key="6">
    <source>
        <dbReference type="PROSITE" id="PS50893"/>
    </source>
</evidence>
<dbReference type="SMART" id="SM00382">
    <property type="entry name" value="AAA"/>
    <property type="match status" value="2"/>
</dbReference>
<dbReference type="GO" id="GO:0016887">
    <property type="term" value="F:ATP hydrolysis activity"/>
    <property type="evidence" value="ECO:0007669"/>
    <property type="project" value="InterPro"/>
</dbReference>
<dbReference type="PROSITE" id="PS50893">
    <property type="entry name" value="ABC_TRANSPORTER_2"/>
    <property type="match status" value="2"/>
</dbReference>
<dbReference type="Pfam" id="PF12848">
    <property type="entry name" value="ABC_tran_Xtn"/>
    <property type="match status" value="1"/>
</dbReference>
<feature type="coiled-coil region" evidence="4">
    <location>
        <begin position="586"/>
        <end position="645"/>
    </location>
</feature>
<dbReference type="InterPro" id="IPR003439">
    <property type="entry name" value="ABC_transporter-like_ATP-bd"/>
</dbReference>
<reference evidence="8" key="1">
    <citation type="submission" date="2014-05" db="EMBL/GenBank/DDBJ databases">
        <title>Whole genome sequencing of Lactobacillus casei NRIC0644.</title>
        <authorList>
            <person name="Atarashi H."/>
            <person name="Yoshida Y."/>
            <person name="Fujimura S."/>
            <person name="Tanaka N."/>
            <person name="Shiwa Y."/>
            <person name="Yoshikawa H."/>
            <person name="Okada S."/>
            <person name="Nakagawa J."/>
        </authorList>
    </citation>
    <scope>NUCLEOTIDE SEQUENCE [LARGE SCALE GENOMIC DNA]</scope>
    <source>
        <strain evidence="8">NRIC0644</strain>
    </source>
</reference>
<name>A0A0C9PPI8_LACPA</name>
<evidence type="ECO:0000313" key="7">
    <source>
        <dbReference type="EMBL" id="GAN36866.1"/>
    </source>
</evidence>
<evidence type="ECO:0000256" key="1">
    <source>
        <dbReference type="ARBA" id="ARBA00022737"/>
    </source>
</evidence>
<feature type="domain" description="ABC transporter" evidence="6">
    <location>
        <begin position="345"/>
        <end position="563"/>
    </location>
</feature>
<dbReference type="Gene3D" id="3.40.50.300">
    <property type="entry name" value="P-loop containing nucleotide triphosphate hydrolases"/>
    <property type="match status" value="2"/>
</dbReference>
<dbReference type="FunFam" id="3.40.50.300:FF:000309">
    <property type="entry name" value="ABC transporter ATP-binding protein"/>
    <property type="match status" value="1"/>
</dbReference>
<keyword evidence="1" id="KW-0677">Repeat</keyword>
<evidence type="ECO:0000256" key="3">
    <source>
        <dbReference type="ARBA" id="ARBA00022840"/>
    </source>
</evidence>
<dbReference type="PROSITE" id="PS00211">
    <property type="entry name" value="ABC_TRANSPORTER_1"/>
    <property type="match status" value="1"/>
</dbReference>
<dbReference type="InterPro" id="IPR037118">
    <property type="entry name" value="Val-tRNA_synth_C_sf"/>
</dbReference>
<sequence length="653" mass="73201">MSAFSCALLLAKMDNDTSEMRDNMQTLTAQGLSKAYGDKQLFNQIDFLINEGERIGLIGVNGAGKTTLIRALAGLDSVDAGEIKTPKQYRISYLAQIPDLDPDLAIMDAIYHGDSPVFQAIRQYEQALAEYTKDPMNPEKTAAYTKADARMTQEDAWSAETDIKTILTQLHIDDLSMRVGDLSGGQQKRVGLAQVLIESPDLLLLDEPTNHLDFDSIAWLEKYLSNYRGALVVVTHDRYFLDRVTNRIFELDRGRLFQYQGNYQAYVAKKAEQLEAEKSANHKQAQLYKQELAWMHAGAQARSTKQQARINRFQTLQAAKDAAPEANQQLDPIQIASARLGKKVIEMHHASLQFDDQPILKDFNWLVQPGTRIGITGKNGAGKSTLLNIIAGKQKLDSGSIELGETVHLGYYTQMSANLDPNKRIITYLQEVGEEVVQADGQRVSVTQMLEQFLFPRSMHGTLIGRLSGGEKRRLYLLQVLMRQPNVLLLDEPTNDLDIATLTVLEDYLDQFPGTVITVSHDRYFLDKVADQLLIFNGNAQIDRAVGEFSDYLAQQQTKQPAAKPKTSAADAVPKKAAPKKKTKLTYAEQIEYDKLQNELDELDDKLAKVKAAMAEVNGEDYVKLGDLQAQIDEINQTIDKKFDRFAELDQYV</sequence>
<dbReference type="GO" id="GO:0003677">
    <property type="term" value="F:DNA binding"/>
    <property type="evidence" value="ECO:0007669"/>
    <property type="project" value="InterPro"/>
</dbReference>
<dbReference type="AlphaFoldDB" id="A0A0C9PPI8"/>
<comment type="caution">
    <text evidence="7">The sequence shown here is derived from an EMBL/GenBank/DDBJ whole genome shotgun (WGS) entry which is preliminary data.</text>
</comment>
<dbReference type="InterPro" id="IPR032524">
    <property type="entry name" value="ABC_tran_C"/>
</dbReference>
<evidence type="ECO:0000256" key="4">
    <source>
        <dbReference type="SAM" id="Coils"/>
    </source>
</evidence>
<dbReference type="EMBL" id="BAYM01000089">
    <property type="protein sequence ID" value="GAN36866.1"/>
    <property type="molecule type" value="Genomic_DNA"/>
</dbReference>
<dbReference type="SUPFAM" id="SSF52540">
    <property type="entry name" value="P-loop containing nucleoside triphosphate hydrolases"/>
    <property type="match status" value="2"/>
</dbReference>
<dbReference type="Proteomes" id="UP000032552">
    <property type="component" value="Unassembled WGS sequence"/>
</dbReference>
<keyword evidence="3" id="KW-0067">ATP-binding</keyword>
<dbReference type="FunFam" id="3.40.50.300:FF:000011">
    <property type="entry name" value="Putative ABC transporter ATP-binding component"/>
    <property type="match status" value="1"/>
</dbReference>
<dbReference type="PANTHER" id="PTHR42855:SF1">
    <property type="entry name" value="ABC TRANSPORTER DOMAIN-CONTAINING PROTEIN"/>
    <property type="match status" value="1"/>
</dbReference>
<organism evidence="7 8">
    <name type="scientific">Lacticaseibacillus paracasei NRIC 0644</name>
    <dbReference type="NCBI Taxonomy" id="1435038"/>
    <lineage>
        <taxon>Bacteria</taxon>
        <taxon>Bacillati</taxon>
        <taxon>Bacillota</taxon>
        <taxon>Bacilli</taxon>
        <taxon>Lactobacillales</taxon>
        <taxon>Lactobacillaceae</taxon>
        <taxon>Lacticaseibacillus</taxon>
    </lineage>
</organism>
<keyword evidence="2" id="KW-0547">Nucleotide-binding</keyword>
<keyword evidence="4" id="KW-0175">Coiled coil</keyword>
<feature type="domain" description="ABC transporter" evidence="6">
    <location>
        <begin position="27"/>
        <end position="278"/>
    </location>
</feature>
<protein>
    <submittedName>
        <fullName evidence="7">ABC superfamily ATP binding cassette transporter, ABC protein</fullName>
    </submittedName>
</protein>
<dbReference type="InterPro" id="IPR027417">
    <property type="entry name" value="P-loop_NTPase"/>
</dbReference>
<evidence type="ECO:0000256" key="5">
    <source>
        <dbReference type="SAM" id="MobiDB-lite"/>
    </source>
</evidence>
<proteinExistence type="predicted"/>
<accession>A0A0C9PPI8</accession>
<feature type="compositionally biased region" description="Low complexity" evidence="5">
    <location>
        <begin position="557"/>
        <end position="576"/>
    </location>
</feature>
<dbReference type="Gene3D" id="1.10.287.380">
    <property type="entry name" value="Valyl-tRNA synthetase, C-terminal domain"/>
    <property type="match status" value="1"/>
</dbReference>
<dbReference type="Pfam" id="PF00005">
    <property type="entry name" value="ABC_tran"/>
    <property type="match status" value="2"/>
</dbReference>
<gene>
    <name evidence="7" type="ORF">LC0644_1455</name>
</gene>
<dbReference type="PANTHER" id="PTHR42855">
    <property type="entry name" value="ABC TRANSPORTER ATP-BINDING SUBUNIT"/>
    <property type="match status" value="1"/>
</dbReference>
<evidence type="ECO:0000313" key="8">
    <source>
        <dbReference type="Proteomes" id="UP000032552"/>
    </source>
</evidence>
<dbReference type="InterPro" id="IPR032781">
    <property type="entry name" value="ABC_tran_Xtn"/>
</dbReference>
<evidence type="ECO:0000256" key="2">
    <source>
        <dbReference type="ARBA" id="ARBA00022741"/>
    </source>
</evidence>
<dbReference type="InterPro" id="IPR017871">
    <property type="entry name" value="ABC_transporter-like_CS"/>
</dbReference>
<dbReference type="CDD" id="cd03221">
    <property type="entry name" value="ABCF_EF-3"/>
    <property type="match status" value="2"/>
</dbReference>